<sequence length="180" mass="20035">MDEAPGGILMVAGLSTGCQKNDAEVKKKVVYNGPLLEATNVTMLVSDSAKLQIKLTAPVSQQFESGDQVYPKGMKVTFYSKDGGIVNTLQGKYGRYDKAKDLYLVRSDVRVSNEEKKQKMNSEELYYDKQKAIIYTEKFVRVETPTEILTGTGLTANQNFSRYKILKPAGVFTVETPVEE</sequence>
<dbReference type="Pfam" id="PF06835">
    <property type="entry name" value="LptC"/>
    <property type="match status" value="1"/>
</dbReference>
<keyword evidence="2" id="KW-1185">Reference proteome</keyword>
<dbReference type="InterPro" id="IPR026265">
    <property type="entry name" value="LptC"/>
</dbReference>
<name>A0A7H0GYL3_9BACT</name>
<dbReference type="GO" id="GO:0005886">
    <property type="term" value="C:plasma membrane"/>
    <property type="evidence" value="ECO:0007669"/>
    <property type="project" value="InterPro"/>
</dbReference>
<dbReference type="InterPro" id="IPR010664">
    <property type="entry name" value="LipoPS_assembly_LptC-rel"/>
</dbReference>
<dbReference type="KEGG" id="hqi:H9L05_07200"/>
<organism evidence="1 2">
    <name type="scientific">Hymenobacter qilianensis</name>
    <dbReference type="NCBI Taxonomy" id="1385715"/>
    <lineage>
        <taxon>Bacteria</taxon>
        <taxon>Pseudomonadati</taxon>
        <taxon>Bacteroidota</taxon>
        <taxon>Cytophagia</taxon>
        <taxon>Cytophagales</taxon>
        <taxon>Hymenobacteraceae</taxon>
        <taxon>Hymenobacter</taxon>
    </lineage>
</organism>
<evidence type="ECO:0000313" key="1">
    <source>
        <dbReference type="EMBL" id="QNP53379.1"/>
    </source>
</evidence>
<dbReference type="AlphaFoldDB" id="A0A7H0GYL3"/>
<evidence type="ECO:0000313" key="2">
    <source>
        <dbReference type="Proteomes" id="UP000516093"/>
    </source>
</evidence>
<dbReference type="RefSeq" id="WP_187733596.1">
    <property type="nucleotide sequence ID" value="NZ_CP060784.1"/>
</dbReference>
<dbReference type="EMBL" id="CP060784">
    <property type="protein sequence ID" value="QNP53379.1"/>
    <property type="molecule type" value="Genomic_DNA"/>
</dbReference>
<dbReference type="Proteomes" id="UP000516093">
    <property type="component" value="Chromosome"/>
</dbReference>
<gene>
    <name evidence="1" type="primary">lptC</name>
    <name evidence="1" type="ORF">H9L05_07200</name>
</gene>
<reference evidence="1 2" key="1">
    <citation type="submission" date="2020-08" db="EMBL/GenBank/DDBJ databases">
        <title>Genome sequence of Hymenobacter qilianensis JCM 19763T.</title>
        <authorList>
            <person name="Hyun D.-W."/>
            <person name="Bae J.-W."/>
        </authorList>
    </citation>
    <scope>NUCLEOTIDE SEQUENCE [LARGE SCALE GENOMIC DNA]</scope>
    <source>
        <strain evidence="1 2">JCM 19763</strain>
    </source>
</reference>
<dbReference type="GO" id="GO:0015221">
    <property type="term" value="F:lipopolysaccharide transmembrane transporter activity"/>
    <property type="evidence" value="ECO:0007669"/>
    <property type="project" value="InterPro"/>
</dbReference>
<dbReference type="Gene3D" id="2.60.450.10">
    <property type="entry name" value="Lipopolysaccharide (LPS) transport protein A like domain"/>
    <property type="match status" value="1"/>
</dbReference>
<protein>
    <submittedName>
        <fullName evidence="1">LPS export ABC transporter periplasmic protein LptC</fullName>
    </submittedName>
</protein>
<accession>A0A7H0GYL3</accession>
<dbReference type="NCBIfam" id="TIGR04409">
    <property type="entry name" value="LptC_YrbK"/>
    <property type="match status" value="1"/>
</dbReference>
<proteinExistence type="predicted"/>